<evidence type="ECO:0000313" key="2">
    <source>
        <dbReference type="EMBL" id="ROT40058.1"/>
    </source>
</evidence>
<dbReference type="AlphaFoldDB" id="A0A3N2Q044"/>
<keyword evidence="3" id="KW-1185">Reference proteome</keyword>
<dbReference type="EMBL" id="ML119053">
    <property type="protein sequence ID" value="ROT40058.1"/>
    <property type="molecule type" value="Genomic_DNA"/>
</dbReference>
<gene>
    <name evidence="2" type="ORF">SODALDRAFT_358482</name>
</gene>
<protein>
    <submittedName>
        <fullName evidence="2">Uncharacterized protein</fullName>
    </submittedName>
</protein>
<dbReference type="GeneID" id="39582586"/>
<dbReference type="Proteomes" id="UP000272025">
    <property type="component" value="Unassembled WGS sequence"/>
</dbReference>
<dbReference type="RefSeq" id="XP_028467864.1">
    <property type="nucleotide sequence ID" value="XM_028614108.1"/>
</dbReference>
<evidence type="ECO:0000313" key="3">
    <source>
        <dbReference type="Proteomes" id="UP000272025"/>
    </source>
</evidence>
<feature type="transmembrane region" description="Helical" evidence="1">
    <location>
        <begin position="207"/>
        <end position="228"/>
    </location>
</feature>
<accession>A0A3N2Q044</accession>
<proteinExistence type="predicted"/>
<keyword evidence="1" id="KW-0472">Membrane</keyword>
<organism evidence="2 3">
    <name type="scientific">Sodiomyces alkalinus (strain CBS 110278 / VKM F-3762 / F11)</name>
    <name type="common">Alkaliphilic filamentous fungus</name>
    <dbReference type="NCBI Taxonomy" id="1314773"/>
    <lineage>
        <taxon>Eukaryota</taxon>
        <taxon>Fungi</taxon>
        <taxon>Dikarya</taxon>
        <taxon>Ascomycota</taxon>
        <taxon>Pezizomycotina</taxon>
        <taxon>Sordariomycetes</taxon>
        <taxon>Hypocreomycetidae</taxon>
        <taxon>Glomerellales</taxon>
        <taxon>Plectosphaerellaceae</taxon>
        <taxon>Sodiomyces</taxon>
    </lineage>
</organism>
<evidence type="ECO:0000256" key="1">
    <source>
        <dbReference type="SAM" id="Phobius"/>
    </source>
</evidence>
<keyword evidence="1" id="KW-0812">Transmembrane</keyword>
<name>A0A3N2Q044_SODAK</name>
<keyword evidence="1" id="KW-1133">Transmembrane helix</keyword>
<sequence>MHSGPSHEQSCCRVDFHHRSAFPVISYFRWDEYVPRGFATGLPLSVLSSRLNHFGLNSKNLTDSVLSRHPAPQDTVWKRTRLTGLAYEDWESPRVNYPHFVCQQSPSSSFHPYPVRVSYTLDSLLSFPRDFDEPPALPCAFVSRLVRALLLFYSITSRSSRHISALPPRSCSVVHSPLSPITLYLRRIIITIEQSTSSLGGLRLVGLYLYLPVFLLCVSIAIWPLAFFPVSNPPVYFLCPDPLLHHPRVLSP</sequence>
<reference evidence="2 3" key="1">
    <citation type="journal article" date="2018" name="Mol. Ecol.">
        <title>The obligate alkalophilic soda-lake fungus Sodiomyces alkalinus has shifted to a protein diet.</title>
        <authorList>
            <person name="Grum-Grzhimaylo A.A."/>
            <person name="Falkoski D.L."/>
            <person name="van den Heuvel J."/>
            <person name="Valero-Jimenez C.A."/>
            <person name="Min B."/>
            <person name="Choi I.G."/>
            <person name="Lipzen A."/>
            <person name="Daum C.G."/>
            <person name="Aanen D.K."/>
            <person name="Tsang A."/>
            <person name="Henrissat B."/>
            <person name="Bilanenko E.N."/>
            <person name="de Vries R.P."/>
            <person name="van Kan J.A.L."/>
            <person name="Grigoriev I.V."/>
            <person name="Debets A.J.M."/>
        </authorList>
    </citation>
    <scope>NUCLEOTIDE SEQUENCE [LARGE SCALE GENOMIC DNA]</scope>
    <source>
        <strain evidence="2 3">F11</strain>
    </source>
</reference>